<dbReference type="InterPro" id="IPR036412">
    <property type="entry name" value="HAD-like_sf"/>
</dbReference>
<gene>
    <name evidence="1" type="ORF">ASEP1449_LOCUS10671</name>
</gene>
<dbReference type="Gene3D" id="3.40.50.1000">
    <property type="entry name" value="HAD superfamily/HAD-like"/>
    <property type="match status" value="1"/>
</dbReference>
<accession>A0A7S2XNG1</accession>
<dbReference type="InterPro" id="IPR023198">
    <property type="entry name" value="PGP-like_dom2"/>
</dbReference>
<dbReference type="SUPFAM" id="SSF56784">
    <property type="entry name" value="HAD-like"/>
    <property type="match status" value="1"/>
</dbReference>
<dbReference type="PANTHER" id="PTHR42896">
    <property type="entry name" value="XYLULOSE-1,5-BISPHOSPHATE (XUBP) PHOSPHATASE"/>
    <property type="match status" value="1"/>
</dbReference>
<name>A0A7S2XNG1_9STRA</name>
<reference evidence="1" key="1">
    <citation type="submission" date="2021-01" db="EMBL/GenBank/DDBJ databases">
        <authorList>
            <person name="Corre E."/>
            <person name="Pelletier E."/>
            <person name="Niang G."/>
            <person name="Scheremetjew M."/>
            <person name="Finn R."/>
            <person name="Kale V."/>
            <person name="Holt S."/>
            <person name="Cochrane G."/>
            <person name="Meng A."/>
            <person name="Brown T."/>
            <person name="Cohen L."/>
        </authorList>
    </citation>
    <scope>NUCLEOTIDE SEQUENCE</scope>
    <source>
        <strain evidence="1">CCMP2084</strain>
    </source>
</reference>
<organism evidence="1">
    <name type="scientific">Attheya septentrionalis</name>
    <dbReference type="NCBI Taxonomy" id="420275"/>
    <lineage>
        <taxon>Eukaryota</taxon>
        <taxon>Sar</taxon>
        <taxon>Stramenopiles</taxon>
        <taxon>Ochrophyta</taxon>
        <taxon>Bacillariophyta</taxon>
        <taxon>Coscinodiscophyceae</taxon>
        <taxon>Chaetocerotophycidae</taxon>
        <taxon>Chaetocerotales</taxon>
        <taxon>Attheyaceae</taxon>
        <taxon>Attheya</taxon>
    </lineage>
</organism>
<dbReference type="AlphaFoldDB" id="A0A7S2XNG1"/>
<dbReference type="EMBL" id="HBHQ01015977">
    <property type="protein sequence ID" value="CAD9818839.1"/>
    <property type="molecule type" value="Transcribed_RNA"/>
</dbReference>
<evidence type="ECO:0000313" key="1">
    <source>
        <dbReference type="EMBL" id="CAD9818839.1"/>
    </source>
</evidence>
<dbReference type="GO" id="GO:0016787">
    <property type="term" value="F:hydrolase activity"/>
    <property type="evidence" value="ECO:0007669"/>
    <property type="project" value="InterPro"/>
</dbReference>
<proteinExistence type="predicted"/>
<dbReference type="Pfam" id="PF00702">
    <property type="entry name" value="Hydrolase"/>
    <property type="match status" value="1"/>
</dbReference>
<dbReference type="InterPro" id="IPR044999">
    <property type="entry name" value="CbbY-like"/>
</dbReference>
<dbReference type="NCBIfam" id="TIGR01509">
    <property type="entry name" value="HAD-SF-IA-v3"/>
    <property type="match status" value="1"/>
</dbReference>
<dbReference type="PANTHER" id="PTHR42896:SF4">
    <property type="entry name" value="OS08G0485900 PROTEIN"/>
    <property type="match status" value="1"/>
</dbReference>
<protein>
    <submittedName>
        <fullName evidence="1">Uncharacterized protein</fullName>
    </submittedName>
</protein>
<dbReference type="Gene3D" id="1.10.150.240">
    <property type="entry name" value="Putative phosphatase, domain 2"/>
    <property type="match status" value="1"/>
</dbReference>
<dbReference type="InterPro" id="IPR006439">
    <property type="entry name" value="HAD-SF_hydro_IA"/>
</dbReference>
<sequence>MAYNAAFQAADLTIDGKPVEWTVEYYDVLQNTVGGGKPKMFFHFRNTTEAFPMAGENTPPETLEEQQTLIDALQAHKTELYKELIAEKAKPRPGVLELMDEAIADPTMAVGVCSASTKAAVTKVLDVVLGPERRAKLNVCILGDDVSKLKPDPLIYVTAAERLGIDVDRCVVVEDSLVGLKAAKGAGMKCLITYTASTEGEDFYSYGCDAKVPELGSRGVTLDSIFGPMKQSGDLNADLLAGIKDP</sequence>
<dbReference type="InterPro" id="IPR023214">
    <property type="entry name" value="HAD_sf"/>
</dbReference>